<dbReference type="Pfam" id="PF05137">
    <property type="entry name" value="PilN"/>
    <property type="match status" value="1"/>
</dbReference>
<dbReference type="Proteomes" id="UP000230553">
    <property type="component" value="Unassembled WGS sequence"/>
</dbReference>
<reference evidence="3" key="1">
    <citation type="submission" date="2017-09" db="EMBL/GenBank/DDBJ databases">
        <title>Depth-based differentiation of microbial function through sediment-hosted aquifers and enrichment of novel symbionts in the deep terrestrial subsurface.</title>
        <authorList>
            <person name="Probst A.J."/>
            <person name="Ladd B."/>
            <person name="Jarett J.K."/>
            <person name="Geller-Mcgrath D.E."/>
            <person name="Sieber C.M.K."/>
            <person name="Emerson J.B."/>
            <person name="Anantharaman K."/>
            <person name="Thomas B.C."/>
            <person name="Malmstrom R."/>
            <person name="Stieglmeier M."/>
            <person name="Klingl A."/>
            <person name="Woyke T."/>
            <person name="Ryan C.M."/>
            <person name="Banfield J.F."/>
        </authorList>
    </citation>
    <scope>NUCLEOTIDE SEQUENCE [LARGE SCALE GENOMIC DNA]</scope>
</reference>
<dbReference type="InterPro" id="IPR007813">
    <property type="entry name" value="PilN"/>
</dbReference>
<dbReference type="EMBL" id="PFNM01000016">
    <property type="protein sequence ID" value="PIZ45187.1"/>
    <property type="molecule type" value="Genomic_DNA"/>
</dbReference>
<keyword evidence="1" id="KW-1133">Transmembrane helix</keyword>
<dbReference type="AlphaFoldDB" id="A0A2M7TGI4"/>
<feature type="transmembrane region" description="Helical" evidence="1">
    <location>
        <begin position="27"/>
        <end position="49"/>
    </location>
</feature>
<keyword evidence="1" id="KW-0472">Membrane</keyword>
<evidence type="ECO:0000313" key="2">
    <source>
        <dbReference type="EMBL" id="PIZ45187.1"/>
    </source>
</evidence>
<protein>
    <recommendedName>
        <fullName evidence="4">PilN domain-containing protein</fullName>
    </recommendedName>
</protein>
<comment type="caution">
    <text evidence="2">The sequence shown here is derived from an EMBL/GenBank/DDBJ whole genome shotgun (WGS) entry which is preliminary data.</text>
</comment>
<sequence length="182" mass="20522">MPDARNVLEEQLRKGGSRLPVGLPWQLLIFSFAILGLMLASYFGMIFGYKPYLNSQISGVNAQIKESEKIINSEQQKNLTNIYSQLINIQDLLDSHVITSTLFDELEKSTYPQIYYTGLNLSLSEKKLELQGISQDYVTLVRQLDSFKNSQLFGDVIFDSAKSTADGISFSTRVVLLPDKLK</sequence>
<keyword evidence="1" id="KW-0812">Transmembrane</keyword>
<evidence type="ECO:0000313" key="3">
    <source>
        <dbReference type="Proteomes" id="UP000230553"/>
    </source>
</evidence>
<name>A0A2M7TGI4_9BACT</name>
<evidence type="ECO:0000256" key="1">
    <source>
        <dbReference type="SAM" id="Phobius"/>
    </source>
</evidence>
<gene>
    <name evidence="2" type="ORF">COY31_00865</name>
</gene>
<evidence type="ECO:0008006" key="4">
    <source>
        <dbReference type="Google" id="ProtNLM"/>
    </source>
</evidence>
<proteinExistence type="predicted"/>
<organism evidence="2 3">
    <name type="scientific">Candidatus Wolfebacteria bacterium CG_4_10_14_0_2_um_filter_39_18</name>
    <dbReference type="NCBI Taxonomy" id="1975061"/>
    <lineage>
        <taxon>Bacteria</taxon>
        <taxon>Candidatus Wolfeibacteriota</taxon>
    </lineage>
</organism>
<accession>A0A2M7TGI4</accession>